<keyword evidence="3" id="KW-1185">Reference proteome</keyword>
<dbReference type="RefSeq" id="WP_290266722.1">
    <property type="nucleotide sequence ID" value="NZ_JAUFQQ010000005.1"/>
</dbReference>
<proteinExistence type="predicted"/>
<reference evidence="2 3" key="1">
    <citation type="submission" date="2024-09" db="EMBL/GenBank/DDBJ databases">
        <authorList>
            <person name="Sun Q."/>
            <person name="Mori K."/>
        </authorList>
    </citation>
    <scope>NUCLEOTIDE SEQUENCE [LARGE SCALE GENOMIC DNA]</scope>
    <source>
        <strain evidence="2 3">CECT 7908</strain>
    </source>
</reference>
<feature type="region of interest" description="Disordered" evidence="1">
    <location>
        <begin position="143"/>
        <end position="163"/>
    </location>
</feature>
<organism evidence="2 3">
    <name type="scientific">Flavobacterium branchiarum</name>
    <dbReference type="NCBI Taxonomy" id="1114870"/>
    <lineage>
        <taxon>Bacteria</taxon>
        <taxon>Pseudomonadati</taxon>
        <taxon>Bacteroidota</taxon>
        <taxon>Flavobacteriia</taxon>
        <taxon>Flavobacteriales</taxon>
        <taxon>Flavobacteriaceae</taxon>
        <taxon>Flavobacterium</taxon>
    </lineage>
</organism>
<accession>A0ABV5FM39</accession>
<protein>
    <recommendedName>
        <fullName evidence="4">MG2 domain-containing protein</fullName>
    </recommendedName>
</protein>
<evidence type="ECO:0000313" key="3">
    <source>
        <dbReference type="Proteomes" id="UP001589589"/>
    </source>
</evidence>
<dbReference type="Gene3D" id="2.60.40.1930">
    <property type="match status" value="1"/>
</dbReference>
<evidence type="ECO:0000313" key="2">
    <source>
        <dbReference type="EMBL" id="MFB9064593.1"/>
    </source>
</evidence>
<evidence type="ECO:0008006" key="4">
    <source>
        <dbReference type="Google" id="ProtNLM"/>
    </source>
</evidence>
<dbReference type="Proteomes" id="UP001589589">
    <property type="component" value="Unassembled WGS sequence"/>
</dbReference>
<name>A0ABV5FM39_9FLAO</name>
<gene>
    <name evidence="2" type="ORF">ACFFUQ_11215</name>
</gene>
<sequence length="580" mass="66073">MDKLKNIILLLVFIKIQIITAQAPQNIKLDETIFIHTNGSSFVSGETLQYKVYCLKSTDKMPSNISKIAYVELVDNDKKSVFKTKIALENATGQGDYFIPTTLKTGNYKLIGYTNWMLNKPTSELFQLDINIVNPYKTVDTKTTENSLASSKNNTEDSSNASSVTNENVAFNFNKKTFTNRELVDLKIQSANTIFQDGEYSLSVRRLDNIPEKDQISAVDFSSKQSYTSIVDLQNQDKKTILPEIRGEMISGKISGKNSTDNINNIAIGLSIPGKSFAFKIVKTDSNGNFIFYVNKTYYTPDVIIHINDENANNYDLKINNAPEIDYSNLSFNPNSNLSYTIKESLLDRSISAQVENAYYHKKLDNIIKTPTLEPFYFPVAKEYILDDFTRFRTLRETMTEIATEMYHKQRGDKTYLFVSDPTHFPQLPESALVLVDGLYLESQNELMTYNMKNIYKIDVVVGRYYIGPKSFNGLINFTTFDNDFKSNQTGNAMVKASVLRPQPKKAYNKITYTDLTDNERIPDFRNQLFWNPDVKLNTESNNSFYTSDLSGMFEVRLEGFTKTGTPISLKEIIEVKNSL</sequence>
<comment type="caution">
    <text evidence="2">The sequence shown here is derived from an EMBL/GenBank/DDBJ whole genome shotgun (WGS) entry which is preliminary data.</text>
</comment>
<evidence type="ECO:0000256" key="1">
    <source>
        <dbReference type="SAM" id="MobiDB-lite"/>
    </source>
</evidence>
<feature type="compositionally biased region" description="Polar residues" evidence="1">
    <location>
        <begin position="144"/>
        <end position="163"/>
    </location>
</feature>
<dbReference type="EMBL" id="JBHMEX010000032">
    <property type="protein sequence ID" value="MFB9064593.1"/>
    <property type="molecule type" value="Genomic_DNA"/>
</dbReference>